<accession>A0AAD5LF43</accession>
<evidence type="ECO:0000259" key="3">
    <source>
        <dbReference type="Pfam" id="PF00561"/>
    </source>
</evidence>
<feature type="domain" description="AB hydrolase-1" evidence="3">
    <location>
        <begin position="36"/>
        <end position="310"/>
    </location>
</feature>
<dbReference type="InterPro" id="IPR000073">
    <property type="entry name" value="AB_hydrolase_1"/>
</dbReference>
<evidence type="ECO:0000313" key="5">
    <source>
        <dbReference type="Proteomes" id="UP001209570"/>
    </source>
</evidence>
<dbReference type="Pfam" id="PF00561">
    <property type="entry name" value="Abhydrolase_1"/>
    <property type="match status" value="1"/>
</dbReference>
<proteinExistence type="inferred from homology"/>
<dbReference type="PANTHER" id="PTHR43329">
    <property type="entry name" value="EPOXIDE HYDROLASE"/>
    <property type="match status" value="1"/>
</dbReference>
<keyword evidence="1" id="KW-0378">Hydrolase</keyword>
<dbReference type="Proteomes" id="UP001209570">
    <property type="component" value="Unassembled WGS sequence"/>
</dbReference>
<gene>
    <name evidence="4" type="ORF">P43SY_007406</name>
</gene>
<comment type="caution">
    <text evidence="4">The sequence shown here is derived from an EMBL/GenBank/DDBJ whole genome shotgun (WGS) entry which is preliminary data.</text>
</comment>
<comment type="similarity">
    <text evidence="2">Belongs to the AB hydrolase superfamily. Epoxide hydrolase family.</text>
</comment>
<evidence type="ECO:0000256" key="2">
    <source>
        <dbReference type="ARBA" id="ARBA00038334"/>
    </source>
</evidence>
<evidence type="ECO:0000256" key="1">
    <source>
        <dbReference type="ARBA" id="ARBA00022801"/>
    </source>
</evidence>
<dbReference type="AlphaFoldDB" id="A0AAD5LF43"/>
<dbReference type="EMBL" id="JAKCXM010000204">
    <property type="protein sequence ID" value="KAJ0398793.1"/>
    <property type="molecule type" value="Genomic_DNA"/>
</dbReference>
<dbReference type="InterPro" id="IPR029058">
    <property type="entry name" value="AB_hydrolase_fold"/>
</dbReference>
<dbReference type="InterPro" id="IPR000639">
    <property type="entry name" value="Epox_hydrolase-like"/>
</dbReference>
<dbReference type="PRINTS" id="PR00412">
    <property type="entry name" value="EPOXHYDRLASE"/>
</dbReference>
<sequence length="337" mass="38012">MATLDAPLGPWTHAFAQAAGDVRLHYVHAGPVDGLPVVLVHGWPDLWFGWRHQIKALEATQAYRVIVPDLRGFGQSSTPVEIEKYGAKNIADDLAALLDALDIDKAVFIGHDWGGAMVWRMCLYHPERVLAVCGVCTPYKPPSTHYVDLDGVVQYLPAFEYHRFLADTATAASYLNTSPRRLFTALFRRYNEGLPRDQRRLLSDILKGVKDSDDRLYTQRSTLLTEDEFEYYVQQYTQTGFQSNCAYYATRKIDFDNELGLPEVLPMPALYIGAAKDAILTPAMALKMPEVIPNLEMKVVENSGHWVLWEQTEEVNAILLAWLHRIKTQHPLGGAKL</sequence>
<keyword evidence="5" id="KW-1185">Reference proteome</keyword>
<dbReference type="Gene3D" id="3.40.50.1820">
    <property type="entry name" value="alpha/beta hydrolase"/>
    <property type="match status" value="1"/>
</dbReference>
<evidence type="ECO:0000313" key="4">
    <source>
        <dbReference type="EMBL" id="KAJ0398793.1"/>
    </source>
</evidence>
<name>A0AAD5LF43_PYTIN</name>
<dbReference type="PRINTS" id="PR00111">
    <property type="entry name" value="ABHYDROLASE"/>
</dbReference>
<reference evidence="4" key="1">
    <citation type="submission" date="2021-12" db="EMBL/GenBank/DDBJ databases">
        <title>Prjna785345.</title>
        <authorList>
            <person name="Rujirawat T."/>
            <person name="Krajaejun T."/>
        </authorList>
    </citation>
    <scope>NUCLEOTIDE SEQUENCE</scope>
    <source>
        <strain evidence="4">Pi057C3</strain>
    </source>
</reference>
<dbReference type="GO" id="GO:0016787">
    <property type="term" value="F:hydrolase activity"/>
    <property type="evidence" value="ECO:0007669"/>
    <property type="project" value="UniProtKB-KW"/>
</dbReference>
<organism evidence="4 5">
    <name type="scientific">Pythium insidiosum</name>
    <name type="common">Pythiosis disease agent</name>
    <dbReference type="NCBI Taxonomy" id="114742"/>
    <lineage>
        <taxon>Eukaryota</taxon>
        <taxon>Sar</taxon>
        <taxon>Stramenopiles</taxon>
        <taxon>Oomycota</taxon>
        <taxon>Peronosporomycetes</taxon>
        <taxon>Pythiales</taxon>
        <taxon>Pythiaceae</taxon>
        <taxon>Pythium</taxon>
    </lineage>
</organism>
<dbReference type="SUPFAM" id="SSF53474">
    <property type="entry name" value="alpha/beta-Hydrolases"/>
    <property type="match status" value="1"/>
</dbReference>
<protein>
    <recommendedName>
        <fullName evidence="3">AB hydrolase-1 domain-containing protein</fullName>
    </recommendedName>
</protein>